<sequence>MTLRCRGYRSRHLRPEIYIFFSLIRRLPRQFFVPWQFGGWEIYERVNPV</sequence>
<name>A0A8S5NU04_9CAUD</name>
<protein>
    <submittedName>
        <fullName evidence="1">Uncharacterized protein</fullName>
    </submittedName>
</protein>
<proteinExistence type="predicted"/>
<evidence type="ECO:0000313" key="1">
    <source>
        <dbReference type="EMBL" id="DAD97786.1"/>
    </source>
</evidence>
<organism evidence="1">
    <name type="scientific">Myoviridae sp. ctkmZ20</name>
    <dbReference type="NCBI Taxonomy" id="2825166"/>
    <lineage>
        <taxon>Viruses</taxon>
        <taxon>Duplodnaviria</taxon>
        <taxon>Heunggongvirae</taxon>
        <taxon>Uroviricota</taxon>
        <taxon>Caudoviricetes</taxon>
    </lineage>
</organism>
<dbReference type="EMBL" id="BK015248">
    <property type="protein sequence ID" value="DAD97786.1"/>
    <property type="molecule type" value="Genomic_DNA"/>
</dbReference>
<accession>A0A8S5NU04</accession>
<reference evidence="1" key="1">
    <citation type="journal article" date="2021" name="Proc. Natl. Acad. Sci. U.S.A.">
        <title>A Catalog of Tens of Thousands of Viruses from Human Metagenomes Reveals Hidden Associations with Chronic Diseases.</title>
        <authorList>
            <person name="Tisza M.J."/>
            <person name="Buck C.B."/>
        </authorList>
    </citation>
    <scope>NUCLEOTIDE SEQUENCE</scope>
    <source>
        <strain evidence="1">CtkmZ20</strain>
    </source>
</reference>